<name>A0ACD5WF20_AVESA</name>
<reference evidence="1" key="2">
    <citation type="submission" date="2025-09" db="UniProtKB">
        <authorList>
            <consortium name="EnsemblPlants"/>
        </authorList>
    </citation>
    <scope>IDENTIFICATION</scope>
</reference>
<protein>
    <submittedName>
        <fullName evidence="1">Uncharacterized protein</fullName>
    </submittedName>
</protein>
<proteinExistence type="predicted"/>
<dbReference type="Proteomes" id="UP001732700">
    <property type="component" value="Chromosome 4A"/>
</dbReference>
<dbReference type="EnsemblPlants" id="AVESA.00010b.r2.4AG0622650.1">
    <property type="protein sequence ID" value="AVESA.00010b.r2.4AG0622650.1.CDS"/>
    <property type="gene ID" value="AVESA.00010b.r2.4AG0622650"/>
</dbReference>
<reference evidence="1" key="1">
    <citation type="submission" date="2021-05" db="EMBL/GenBank/DDBJ databases">
        <authorList>
            <person name="Scholz U."/>
            <person name="Mascher M."/>
            <person name="Fiebig A."/>
        </authorList>
    </citation>
    <scope>NUCLEOTIDE SEQUENCE [LARGE SCALE GENOMIC DNA]</scope>
</reference>
<keyword evidence="2" id="KW-1185">Reference proteome</keyword>
<sequence>MAMSAPPPRRGPLSVEPLFDDLMREIFLRLPPHDPRGLVRAAVGCRSWRGILSDAAFAREYRRFHRAPPMLGFFYDQFHIERRRAFDERYWLPHFVSTATFRLPAYEDRRDWRILDSRHGLVLFYTPAMDADFVVCDLVTGDELEIHPDSDCEDIMWWEDDDDNYRFENIRCNAAVLCGRDRCDHLNCHGGPFRVALLGSDEYGQIAFATVYSSETREWSDMISAENPNTISNWGHSAVVGNKVYVPCLEDDSVVEYNMGEQKLSVIDAPFEEQDQNQPYISLMGVEDGMLLFASVVNPRLYLWSMEASPRGTVGWARRSVIELEPLLPPPVLLNNSEVLAVGFAEGVGVIFLMTNDGLYTIDLNSGIPESKKVHGRQIEKVVPYMSFYTGARGQLLTLE</sequence>
<organism evidence="1 2">
    <name type="scientific">Avena sativa</name>
    <name type="common">Oat</name>
    <dbReference type="NCBI Taxonomy" id="4498"/>
    <lineage>
        <taxon>Eukaryota</taxon>
        <taxon>Viridiplantae</taxon>
        <taxon>Streptophyta</taxon>
        <taxon>Embryophyta</taxon>
        <taxon>Tracheophyta</taxon>
        <taxon>Spermatophyta</taxon>
        <taxon>Magnoliopsida</taxon>
        <taxon>Liliopsida</taxon>
        <taxon>Poales</taxon>
        <taxon>Poaceae</taxon>
        <taxon>BOP clade</taxon>
        <taxon>Pooideae</taxon>
        <taxon>Poodae</taxon>
        <taxon>Poeae</taxon>
        <taxon>Poeae Chloroplast Group 1 (Aveneae type)</taxon>
        <taxon>Aveninae</taxon>
        <taxon>Avena</taxon>
    </lineage>
</organism>
<accession>A0ACD5WF20</accession>
<evidence type="ECO:0000313" key="2">
    <source>
        <dbReference type="Proteomes" id="UP001732700"/>
    </source>
</evidence>
<evidence type="ECO:0000313" key="1">
    <source>
        <dbReference type="EnsemblPlants" id="AVESA.00010b.r2.4AG0622650.1.CDS"/>
    </source>
</evidence>